<protein>
    <recommendedName>
        <fullName evidence="5">PNPLA domain-containing protein</fullName>
    </recommendedName>
</protein>
<feature type="transmembrane region" description="Helical" evidence="4">
    <location>
        <begin position="1119"/>
        <end position="1140"/>
    </location>
</feature>
<dbReference type="Proteomes" id="UP001499954">
    <property type="component" value="Unassembled WGS sequence"/>
</dbReference>
<feature type="transmembrane region" description="Helical" evidence="4">
    <location>
        <begin position="1054"/>
        <end position="1073"/>
    </location>
</feature>
<dbReference type="Pfam" id="PF01734">
    <property type="entry name" value="Patatin"/>
    <property type="match status" value="1"/>
</dbReference>
<feature type="transmembrane region" description="Helical" evidence="4">
    <location>
        <begin position="1221"/>
        <end position="1242"/>
    </location>
</feature>
<organism evidence="6 7">
    <name type="scientific">Agromyces allii</name>
    <dbReference type="NCBI Taxonomy" id="393607"/>
    <lineage>
        <taxon>Bacteria</taxon>
        <taxon>Bacillati</taxon>
        <taxon>Actinomycetota</taxon>
        <taxon>Actinomycetes</taxon>
        <taxon>Micrococcales</taxon>
        <taxon>Microbacteriaceae</taxon>
        <taxon>Agromyces</taxon>
    </lineage>
</organism>
<comment type="caution">
    <text evidence="6">The sequence shown here is derived from an EMBL/GenBank/DDBJ whole genome shotgun (WGS) entry which is preliminary data.</text>
</comment>
<keyword evidence="2" id="KW-0378">Hydrolase</keyword>
<gene>
    <name evidence="6" type="ORF">GCM10009717_09750</name>
</gene>
<dbReference type="SUPFAM" id="SSF52151">
    <property type="entry name" value="FabD/lysophospholipase-like"/>
    <property type="match status" value="1"/>
</dbReference>
<dbReference type="EMBL" id="BAAAMK010000001">
    <property type="protein sequence ID" value="GAA1945280.1"/>
    <property type="molecule type" value="Genomic_DNA"/>
</dbReference>
<feature type="domain" description="PNPLA" evidence="5">
    <location>
        <begin position="78"/>
        <end position="420"/>
    </location>
</feature>
<dbReference type="Pfam" id="PF11856">
    <property type="entry name" value="DUF3376"/>
    <property type="match status" value="1"/>
</dbReference>
<evidence type="ECO:0000256" key="3">
    <source>
        <dbReference type="SAM" id="MobiDB-lite"/>
    </source>
</evidence>
<sequence length="1347" mass="144056">MPDPEATPARVPHDYVMLRLDAAANDQVDARAVPRIYGTFPEPEGTDPAPEFAGDVNPRIFLPKGGRPYAARGLRVALAMKGGVSLAVWIGGAVAELDVLRRIRVFQIGDGPAQALLIRPAPTAVRAPGAAPVAAPDEELLLRADAYARVLHRHGYDRVEFDVLAGASAGGLNAVMYSVAQRAGVGLDGILGTWLTTGSAWGLLQTGDPAQFDSVLRGDTYFWPELAGALGRIAAGDVGGATSSATAPGDPTDRRGTGDADAASDLDGIGAAAPMRAETDAARAALASPHVVVDLSATLIDATDTTERGTAEGRAHFRFVGDDTDPVPDRGIPGRSADADTDAPIAWSRLAYAARSTSSFPGAFEPALIYSGTEPLRPSGELNTPDMRNVFSAHRAEIAKHPFRVVDGGVLDNIPIDRALRAVRNVPANEHVNRALIYLDPSPKERTKALVRATEYDGEGPMRPPPEPKVRDDRLSRFLYAVPTALRKRTSESGEDEIDQVYADRTAAIVRKGRDELLAVRLDPTPTADEEPADRSLAAYTRMRSTTDADLLGTVFARPGEWTLGTNLESRPQRRALDRLSIQRVGAALRRVLDQLSRSGEVAPMPGEPDLPPIADDAISLGSQTLVDTAFCVLDWIRALEDQTFHTSGLHADGRNTTGLHAFDDALRAADDDAYGNRGRTRAAVRETLYDVLRDARDLRDGSIAAALDRVDAIAPADSPLSAAGAESVARTWIAANGDDSATRTTLWQGLDGIVRWLQRANAVLAAQPGQEEWAESPWHRMPTQGTPLPASELPLIFGGSGMPTASSPVRFHVIGSDTQPAAVSEYRTLLDAQVLDGYKAALAKPVEDLADADLLRRLIDDRVLYSSSKLAGLRIANFAGFLSTDWRRNDWWWGRLDASAGIVSFLESMDVAPNISAVAGSELGGVQAALLREMNASAERPYAKAVTSDPTTIRAEVVRGTQDLESLRSGYRIALATRVVRSLSAATVRGSRKLSPVRVGQWLMRPLLVLAPLLLSTPRLILALVVFACGLMLSVRQLTGQLDESAAVSRSLFGASAALVVAAIIVLVRLVTAARAAGARRRRIDAHLGDDTANRLADATRAQQVVSTAEGRARLPRIALVVVTIALLAAFFVVSLRFGLWTLPFWIALVTLIGVTELTHRQLQTVAVARRRRPLRWVVLVGFTVVALIVTSLLPQWLDGIAEQARSPLAFVSDGVWGSLAWRLIAAAVVVAGITVTLFATTMRVRHLFVVLLAAEVTMVIAVTATTLLAAIDDTAGGDDPLAIAIAAGITAAQGWAAYLITAWAVGTVLWWAPWFRGFDMAATPPTDAVWDLVPGSLVDAERTRR</sequence>
<feature type="region of interest" description="Disordered" evidence="3">
    <location>
        <begin position="240"/>
        <end position="266"/>
    </location>
</feature>
<feature type="short sequence motif" description="GXSXG" evidence="2">
    <location>
        <begin position="166"/>
        <end position="170"/>
    </location>
</feature>
<comment type="caution">
    <text evidence="2">Lacks conserved residue(s) required for the propagation of feature annotation.</text>
</comment>
<keyword evidence="4" id="KW-0472">Membrane</keyword>
<feature type="active site" description="Nucleophile" evidence="2">
    <location>
        <position position="168"/>
    </location>
</feature>
<accession>A0ABP5BHQ1</accession>
<evidence type="ECO:0000313" key="6">
    <source>
        <dbReference type="EMBL" id="GAA1945280.1"/>
    </source>
</evidence>
<keyword evidence="7" id="KW-1185">Reference proteome</keyword>
<keyword evidence="4" id="KW-0812">Transmembrane</keyword>
<keyword evidence="1 2" id="KW-0443">Lipid metabolism</keyword>
<dbReference type="PROSITE" id="PS51635">
    <property type="entry name" value="PNPLA"/>
    <property type="match status" value="1"/>
</dbReference>
<proteinExistence type="predicted"/>
<evidence type="ECO:0000256" key="1">
    <source>
        <dbReference type="ARBA" id="ARBA00023098"/>
    </source>
</evidence>
<evidence type="ECO:0000259" key="5">
    <source>
        <dbReference type="PROSITE" id="PS51635"/>
    </source>
</evidence>
<feature type="transmembrane region" description="Helical" evidence="4">
    <location>
        <begin position="1176"/>
        <end position="1199"/>
    </location>
</feature>
<evidence type="ECO:0000256" key="2">
    <source>
        <dbReference type="PROSITE-ProRule" id="PRU01161"/>
    </source>
</evidence>
<feature type="transmembrane region" description="Helical" evidence="4">
    <location>
        <begin position="1249"/>
        <end position="1273"/>
    </location>
</feature>
<dbReference type="InterPro" id="IPR024282">
    <property type="entry name" value="DUF3376"/>
</dbReference>
<name>A0ABP5BHQ1_9MICO</name>
<keyword evidence="4" id="KW-1133">Transmembrane helix</keyword>
<reference evidence="7" key="1">
    <citation type="journal article" date="2019" name="Int. J. Syst. Evol. Microbiol.">
        <title>The Global Catalogue of Microorganisms (GCM) 10K type strain sequencing project: providing services to taxonomists for standard genome sequencing and annotation.</title>
        <authorList>
            <consortium name="The Broad Institute Genomics Platform"/>
            <consortium name="The Broad Institute Genome Sequencing Center for Infectious Disease"/>
            <person name="Wu L."/>
            <person name="Ma J."/>
        </authorList>
    </citation>
    <scope>NUCLEOTIDE SEQUENCE [LARGE SCALE GENOMIC DNA]</scope>
    <source>
        <strain evidence="7">JCM 13584</strain>
    </source>
</reference>
<evidence type="ECO:0000313" key="7">
    <source>
        <dbReference type="Proteomes" id="UP001499954"/>
    </source>
</evidence>
<feature type="transmembrane region" description="Helical" evidence="4">
    <location>
        <begin position="1285"/>
        <end position="1314"/>
    </location>
</feature>
<dbReference type="InterPro" id="IPR002641">
    <property type="entry name" value="PNPLA_dom"/>
</dbReference>
<feature type="short sequence motif" description="DGA/G" evidence="2">
    <location>
        <begin position="407"/>
        <end position="409"/>
    </location>
</feature>
<dbReference type="RefSeq" id="WP_157414583.1">
    <property type="nucleotide sequence ID" value="NZ_BAAAMK010000001.1"/>
</dbReference>
<evidence type="ECO:0000256" key="4">
    <source>
        <dbReference type="SAM" id="Phobius"/>
    </source>
</evidence>
<dbReference type="Gene3D" id="3.40.1090.10">
    <property type="entry name" value="Cytosolic phospholipase A2 catalytic domain"/>
    <property type="match status" value="1"/>
</dbReference>
<dbReference type="InterPro" id="IPR016035">
    <property type="entry name" value="Acyl_Trfase/lysoPLipase"/>
</dbReference>
<feature type="transmembrane region" description="Helical" evidence="4">
    <location>
        <begin position="1146"/>
        <end position="1164"/>
    </location>
</feature>
<keyword evidence="2" id="KW-0442">Lipid degradation</keyword>
<feature type="active site" description="Proton acceptor" evidence="2">
    <location>
        <position position="407"/>
    </location>
</feature>